<feature type="non-terminal residue" evidence="2">
    <location>
        <position position="116"/>
    </location>
</feature>
<proteinExistence type="predicted"/>
<dbReference type="PANTHER" id="PTHR46429">
    <property type="entry name" value="23S RRNA (GUANOSINE-2'-O-)-METHYLTRANSFERASE RLMB"/>
    <property type="match status" value="1"/>
</dbReference>
<dbReference type="PANTHER" id="PTHR46429:SF1">
    <property type="entry name" value="23S RRNA (GUANOSINE-2'-O-)-METHYLTRANSFERASE RLMB"/>
    <property type="match status" value="1"/>
</dbReference>
<dbReference type="InterPro" id="IPR004441">
    <property type="entry name" value="rRNA_MeTrfase_TrmH"/>
</dbReference>
<evidence type="ECO:0000313" key="2">
    <source>
        <dbReference type="EMBL" id="SVE34449.1"/>
    </source>
</evidence>
<dbReference type="Pfam" id="PF08032">
    <property type="entry name" value="SpoU_sub_bind"/>
    <property type="match status" value="1"/>
</dbReference>
<dbReference type="GO" id="GO:0006396">
    <property type="term" value="P:RNA processing"/>
    <property type="evidence" value="ECO:0007669"/>
    <property type="project" value="InterPro"/>
</dbReference>
<evidence type="ECO:0000259" key="1">
    <source>
        <dbReference type="SMART" id="SM00967"/>
    </source>
</evidence>
<feature type="domain" description="RNA 2-O ribose methyltransferase substrate binding" evidence="1">
    <location>
        <begin position="6"/>
        <end position="82"/>
    </location>
</feature>
<dbReference type="GO" id="GO:0008173">
    <property type="term" value="F:RNA methyltransferase activity"/>
    <property type="evidence" value="ECO:0007669"/>
    <property type="project" value="InterPro"/>
</dbReference>
<dbReference type="InterPro" id="IPR029064">
    <property type="entry name" value="Ribosomal_eL30-like_sf"/>
</dbReference>
<dbReference type="SUPFAM" id="SSF55315">
    <property type="entry name" value="L30e-like"/>
    <property type="match status" value="1"/>
</dbReference>
<accession>A0A383CQW0</accession>
<dbReference type="EMBL" id="UINC01210813">
    <property type="protein sequence ID" value="SVE34449.1"/>
    <property type="molecule type" value="Genomic_DNA"/>
</dbReference>
<protein>
    <recommendedName>
        <fullName evidence="1">RNA 2-O ribose methyltransferase substrate binding domain-containing protein</fullName>
    </recommendedName>
</protein>
<reference evidence="2" key="1">
    <citation type="submission" date="2018-05" db="EMBL/GenBank/DDBJ databases">
        <authorList>
            <person name="Lanie J.A."/>
            <person name="Ng W.-L."/>
            <person name="Kazmierczak K.M."/>
            <person name="Andrzejewski T.M."/>
            <person name="Davidsen T.M."/>
            <person name="Wayne K.J."/>
            <person name="Tettelin H."/>
            <person name="Glass J.I."/>
            <person name="Rusch D."/>
            <person name="Podicherti R."/>
            <person name="Tsui H.-C.T."/>
            <person name="Winkler M.E."/>
        </authorList>
    </citation>
    <scope>NUCLEOTIDE SEQUENCE</scope>
</reference>
<dbReference type="Gene3D" id="3.30.1330.30">
    <property type="match status" value="1"/>
</dbReference>
<sequence>MTELFTLEGKISVTAALRARLRKFEVVLVSSALHEEKVAEVVRLAGECRVPLRTVPPAAFEKLTHGKTHGGVVATCTDRSTTPLEEILKKGPTPHLLLYLEGIEDVRTMGQIMRTA</sequence>
<name>A0A383CQW0_9ZZZZ</name>
<dbReference type="GO" id="GO:0005829">
    <property type="term" value="C:cytosol"/>
    <property type="evidence" value="ECO:0007669"/>
    <property type="project" value="TreeGrafter"/>
</dbReference>
<gene>
    <name evidence="2" type="ORF">METZ01_LOCUS487303</name>
</gene>
<dbReference type="InterPro" id="IPR013123">
    <property type="entry name" value="SpoU_subst-bd"/>
</dbReference>
<organism evidence="2">
    <name type="scientific">marine metagenome</name>
    <dbReference type="NCBI Taxonomy" id="408172"/>
    <lineage>
        <taxon>unclassified sequences</taxon>
        <taxon>metagenomes</taxon>
        <taxon>ecological metagenomes</taxon>
    </lineage>
</organism>
<dbReference type="SMART" id="SM00967">
    <property type="entry name" value="SpoU_sub_bind"/>
    <property type="match status" value="1"/>
</dbReference>
<dbReference type="AlphaFoldDB" id="A0A383CQW0"/>